<dbReference type="Gene3D" id="3.40.50.2000">
    <property type="entry name" value="Glycogen Phosphorylase B"/>
    <property type="match status" value="2"/>
</dbReference>
<evidence type="ECO:0000259" key="3">
    <source>
        <dbReference type="Pfam" id="PF26337"/>
    </source>
</evidence>
<protein>
    <recommendedName>
        <fullName evidence="6">Galactofuranosyltransferase</fullName>
    </recommendedName>
</protein>
<feature type="domain" description="Glucosyltransferase 3-like N-terminal" evidence="2">
    <location>
        <begin position="3"/>
        <end position="148"/>
    </location>
</feature>
<sequence length="342" mass="39172">MEKYFFSKNYKETKSAGNKAKTDIEEILLTNGYKNVGIRSNYKGSLMGFIATLLSLLKACLSIQPNSVLVLQYPLKKYYTFLCRIAHLRNCEVITIIHDLGSFRRKRLTIEQEVSRLNQSDYIIAHNDAMKVWLQEHGVTSKLYSLGIFDYLSKSTPQPNTNKDQYRVLYAGALSPKKNPFLKQIGAIIKSYKFYLYGSGFEAQKNYNNIVNYKGFVPSDKLISTAEGDFGLVWDGDSISSCSGELGEYLKFNNPHKTSLYIRCHLPIIIWSKAALAPFIKENKIGFCIDSLDQIDNLLLELRKEDYDEIRKNVIKISDKLSDGYYTTTALNKILNQKENYK</sequence>
<accession>A0A1T5A7U2</accession>
<proteinExistence type="predicted"/>
<dbReference type="Pfam" id="PF26334">
    <property type="entry name" value="Gtf3_N"/>
    <property type="match status" value="1"/>
</dbReference>
<evidence type="ECO:0000313" key="4">
    <source>
        <dbReference type="EMBL" id="SKB30797.1"/>
    </source>
</evidence>
<gene>
    <name evidence="4" type="ORF">SAMN05660349_00502</name>
</gene>
<evidence type="ECO:0008006" key="6">
    <source>
        <dbReference type="Google" id="ProtNLM"/>
    </source>
</evidence>
<keyword evidence="5" id="KW-1185">Reference proteome</keyword>
<organism evidence="4 5">
    <name type="scientific">Parabacteroides chartae</name>
    <dbReference type="NCBI Taxonomy" id="1037355"/>
    <lineage>
        <taxon>Bacteria</taxon>
        <taxon>Pseudomonadati</taxon>
        <taxon>Bacteroidota</taxon>
        <taxon>Bacteroidia</taxon>
        <taxon>Bacteroidales</taxon>
        <taxon>Tannerellaceae</taxon>
        <taxon>Parabacteroides</taxon>
    </lineage>
</organism>
<dbReference type="AlphaFoldDB" id="A0A1T5A7U2"/>
<dbReference type="SUPFAM" id="SSF53756">
    <property type="entry name" value="UDP-Glycosyltransferase/glycogen phosphorylase"/>
    <property type="match status" value="1"/>
</dbReference>
<reference evidence="5" key="1">
    <citation type="submission" date="2017-02" db="EMBL/GenBank/DDBJ databases">
        <authorList>
            <person name="Varghese N."/>
            <person name="Submissions S."/>
        </authorList>
    </citation>
    <scope>NUCLEOTIDE SEQUENCE [LARGE SCALE GENOMIC DNA]</scope>
    <source>
        <strain evidence="5">DSM 24967</strain>
    </source>
</reference>
<dbReference type="InterPro" id="IPR058592">
    <property type="entry name" value="Gtf3_C"/>
</dbReference>
<dbReference type="Proteomes" id="UP000190852">
    <property type="component" value="Unassembled WGS sequence"/>
</dbReference>
<feature type="domain" description="Glucosyltransferase 3-like C-terminal" evidence="3">
    <location>
        <begin position="168"/>
        <end position="333"/>
    </location>
</feature>
<name>A0A1T5A7U2_9BACT</name>
<evidence type="ECO:0000259" key="2">
    <source>
        <dbReference type="Pfam" id="PF26334"/>
    </source>
</evidence>
<dbReference type="EMBL" id="FUYQ01000002">
    <property type="protein sequence ID" value="SKB30797.1"/>
    <property type="molecule type" value="Genomic_DNA"/>
</dbReference>
<evidence type="ECO:0000313" key="5">
    <source>
        <dbReference type="Proteomes" id="UP000190852"/>
    </source>
</evidence>
<dbReference type="InterPro" id="IPR058591">
    <property type="entry name" value="Gtf3_N"/>
</dbReference>
<dbReference type="Pfam" id="PF26337">
    <property type="entry name" value="Gtf3_C"/>
    <property type="match status" value="1"/>
</dbReference>
<dbReference type="RefSeq" id="WP_079682222.1">
    <property type="nucleotide sequence ID" value="NZ_FUYQ01000002.1"/>
</dbReference>
<dbReference type="PIRSF" id="PIRSF007023">
    <property type="entry name" value="UDP-Galf_transf"/>
    <property type="match status" value="1"/>
</dbReference>
<evidence type="ECO:0000256" key="1">
    <source>
        <dbReference type="ARBA" id="ARBA00022679"/>
    </source>
</evidence>
<keyword evidence="1" id="KW-0808">Transferase</keyword>